<dbReference type="AlphaFoldDB" id="A0A1G8LPM0"/>
<keyword evidence="4" id="KW-0804">Transcription</keyword>
<dbReference type="InterPro" id="IPR036390">
    <property type="entry name" value="WH_DNA-bd_sf"/>
</dbReference>
<dbReference type="GO" id="GO:0003677">
    <property type="term" value="F:DNA binding"/>
    <property type="evidence" value="ECO:0007669"/>
    <property type="project" value="UniProtKB-KW"/>
</dbReference>
<keyword evidence="3" id="KW-0238">DNA-binding</keyword>
<keyword evidence="2" id="KW-0805">Transcription regulation</keyword>
<dbReference type="GO" id="GO:0005829">
    <property type="term" value="C:cytosol"/>
    <property type="evidence" value="ECO:0007669"/>
    <property type="project" value="TreeGrafter"/>
</dbReference>
<organism evidence="6 7">
    <name type="scientific">Propionivibrio dicarboxylicus</name>
    <dbReference type="NCBI Taxonomy" id="83767"/>
    <lineage>
        <taxon>Bacteria</taxon>
        <taxon>Pseudomonadati</taxon>
        <taxon>Pseudomonadota</taxon>
        <taxon>Betaproteobacteria</taxon>
        <taxon>Rhodocyclales</taxon>
        <taxon>Rhodocyclaceae</taxon>
        <taxon>Propionivibrio</taxon>
    </lineage>
</organism>
<dbReference type="Gene3D" id="3.40.190.290">
    <property type="match status" value="1"/>
</dbReference>
<evidence type="ECO:0000259" key="5">
    <source>
        <dbReference type="PROSITE" id="PS50931"/>
    </source>
</evidence>
<dbReference type="OrthoDB" id="9133980at2"/>
<name>A0A1G8LPM0_9RHOO</name>
<gene>
    <name evidence="6" type="ORF">SAMN05660652_03660</name>
</gene>
<dbReference type="STRING" id="83767.SAMN05660652_03660"/>
<dbReference type="CDD" id="cd08435">
    <property type="entry name" value="PBP2_GbpR"/>
    <property type="match status" value="1"/>
</dbReference>
<sequence length="317" mass="35354">MTHSGFTPQLLNRLRMRQIVLMLAIHEHRTLHHAAEHIGLSQPAASKMLHELEQTLGEPLFDRVGRGMQLNAAGQAVMNTFRAISSNMTALSRELNELRLGSAGKLIVGSIMVAAPDLLADALIRLKQRFPLLSVEVIVDTSDRLLDLLRNGKLDVMIGRMPDIASVESHDCVFHAIGEEAISVVASRDHPLQYQAREGAISFSALLAYTWILQPRGSPSREMIEQEARSHHLPLPQGLIETTSILLAESLIAHSDMIAVIPHSIARHYEAHSLLRIIPYEFTHTLTPWGSLVHRDRTVSPIAEEFLYFLKNREPAV</sequence>
<dbReference type="PRINTS" id="PR00039">
    <property type="entry name" value="HTHLYSR"/>
</dbReference>
<dbReference type="Proteomes" id="UP000198607">
    <property type="component" value="Unassembled WGS sequence"/>
</dbReference>
<reference evidence="6 7" key="1">
    <citation type="submission" date="2016-10" db="EMBL/GenBank/DDBJ databases">
        <authorList>
            <person name="de Groot N.N."/>
        </authorList>
    </citation>
    <scope>NUCLEOTIDE SEQUENCE [LARGE SCALE GENOMIC DNA]</scope>
    <source>
        <strain evidence="6 7">DSM 5885</strain>
    </source>
</reference>
<dbReference type="SUPFAM" id="SSF46785">
    <property type="entry name" value="Winged helix' DNA-binding domain"/>
    <property type="match status" value="1"/>
</dbReference>
<comment type="similarity">
    <text evidence="1">Belongs to the LysR transcriptional regulatory family.</text>
</comment>
<evidence type="ECO:0000256" key="4">
    <source>
        <dbReference type="ARBA" id="ARBA00023163"/>
    </source>
</evidence>
<dbReference type="RefSeq" id="WP_091939846.1">
    <property type="nucleotide sequence ID" value="NZ_FNCY01000022.1"/>
</dbReference>
<dbReference type="InterPro" id="IPR036388">
    <property type="entry name" value="WH-like_DNA-bd_sf"/>
</dbReference>
<evidence type="ECO:0000256" key="3">
    <source>
        <dbReference type="ARBA" id="ARBA00023125"/>
    </source>
</evidence>
<dbReference type="InterPro" id="IPR000847">
    <property type="entry name" value="LysR_HTH_N"/>
</dbReference>
<dbReference type="PANTHER" id="PTHR30419:SF8">
    <property type="entry name" value="NITROGEN ASSIMILATION TRANSCRIPTIONAL ACTIVATOR-RELATED"/>
    <property type="match status" value="1"/>
</dbReference>
<evidence type="ECO:0000256" key="1">
    <source>
        <dbReference type="ARBA" id="ARBA00009437"/>
    </source>
</evidence>
<evidence type="ECO:0000313" key="6">
    <source>
        <dbReference type="EMBL" id="SDI57150.1"/>
    </source>
</evidence>
<accession>A0A1G8LPM0</accession>
<dbReference type="EMBL" id="FNCY01000022">
    <property type="protein sequence ID" value="SDI57150.1"/>
    <property type="molecule type" value="Genomic_DNA"/>
</dbReference>
<dbReference type="Pfam" id="PF00126">
    <property type="entry name" value="HTH_1"/>
    <property type="match status" value="1"/>
</dbReference>
<dbReference type="SUPFAM" id="SSF53850">
    <property type="entry name" value="Periplasmic binding protein-like II"/>
    <property type="match status" value="1"/>
</dbReference>
<keyword evidence="7" id="KW-1185">Reference proteome</keyword>
<dbReference type="Pfam" id="PF03466">
    <property type="entry name" value="LysR_substrate"/>
    <property type="match status" value="1"/>
</dbReference>
<dbReference type="PANTHER" id="PTHR30419">
    <property type="entry name" value="HTH-TYPE TRANSCRIPTIONAL REGULATOR YBHD"/>
    <property type="match status" value="1"/>
</dbReference>
<dbReference type="Gene3D" id="1.10.10.10">
    <property type="entry name" value="Winged helix-like DNA-binding domain superfamily/Winged helix DNA-binding domain"/>
    <property type="match status" value="1"/>
</dbReference>
<evidence type="ECO:0000256" key="2">
    <source>
        <dbReference type="ARBA" id="ARBA00023015"/>
    </source>
</evidence>
<dbReference type="InterPro" id="IPR050950">
    <property type="entry name" value="HTH-type_LysR_regulators"/>
</dbReference>
<feature type="domain" description="HTH lysR-type" evidence="5">
    <location>
        <begin position="14"/>
        <end position="71"/>
    </location>
</feature>
<dbReference type="InterPro" id="IPR005119">
    <property type="entry name" value="LysR_subst-bd"/>
</dbReference>
<dbReference type="PROSITE" id="PS50931">
    <property type="entry name" value="HTH_LYSR"/>
    <property type="match status" value="1"/>
</dbReference>
<dbReference type="InterPro" id="IPR037405">
    <property type="entry name" value="GbpR_PBP2"/>
</dbReference>
<protein>
    <submittedName>
        <fullName evidence="6">Transcriptional regulator, LysR family</fullName>
    </submittedName>
</protein>
<proteinExistence type="inferred from homology"/>
<dbReference type="GO" id="GO:0003700">
    <property type="term" value="F:DNA-binding transcription factor activity"/>
    <property type="evidence" value="ECO:0007669"/>
    <property type="project" value="InterPro"/>
</dbReference>
<evidence type="ECO:0000313" key="7">
    <source>
        <dbReference type="Proteomes" id="UP000198607"/>
    </source>
</evidence>